<gene>
    <name evidence="1" type="ORF">ON753_08725</name>
</gene>
<dbReference type="RefSeq" id="WP_265962159.1">
    <property type="nucleotide sequence ID" value="NZ_JAPEVI010000003.1"/>
</dbReference>
<dbReference type="EMBL" id="JAPEVI010000003">
    <property type="protein sequence ID" value="MCX2722480.1"/>
    <property type="molecule type" value="Genomic_DNA"/>
</dbReference>
<organism evidence="1 2">
    <name type="scientific">Roseibium salinum</name>
    <dbReference type="NCBI Taxonomy" id="1604349"/>
    <lineage>
        <taxon>Bacteria</taxon>
        <taxon>Pseudomonadati</taxon>
        <taxon>Pseudomonadota</taxon>
        <taxon>Alphaproteobacteria</taxon>
        <taxon>Hyphomicrobiales</taxon>
        <taxon>Stappiaceae</taxon>
        <taxon>Roseibium</taxon>
    </lineage>
</organism>
<protein>
    <submittedName>
        <fullName evidence="1">Uncharacterized protein</fullName>
    </submittedName>
</protein>
<dbReference type="Proteomes" id="UP001300261">
    <property type="component" value="Unassembled WGS sequence"/>
</dbReference>
<name>A0ABT3R057_9HYPH</name>
<evidence type="ECO:0000313" key="2">
    <source>
        <dbReference type="Proteomes" id="UP001300261"/>
    </source>
</evidence>
<reference evidence="1 2" key="1">
    <citation type="journal article" date="2016" name="Int. J. Syst. Evol. Microbiol.">
        <title>Labrenzia salina sp. nov., isolated from the rhizosphere of the halophyte Arthrocnemum macrostachyum.</title>
        <authorList>
            <person name="Camacho M."/>
            <person name="Redondo-Gomez S."/>
            <person name="Rodriguez-Llorente I."/>
            <person name="Rohde M."/>
            <person name="Sproer C."/>
            <person name="Schumann P."/>
            <person name="Klenk H.P."/>
            <person name="Montero-Calasanz M.D.C."/>
        </authorList>
    </citation>
    <scope>NUCLEOTIDE SEQUENCE [LARGE SCALE GENOMIC DNA]</scope>
    <source>
        <strain evidence="1 2">DSM 29163</strain>
    </source>
</reference>
<sequence>MARNMFVLAHPETEPPCSIWQAALLKAFGELDDDASHPFLGGGVKSN</sequence>
<accession>A0ABT3R057</accession>
<evidence type="ECO:0000313" key="1">
    <source>
        <dbReference type="EMBL" id="MCX2722480.1"/>
    </source>
</evidence>
<proteinExistence type="predicted"/>
<keyword evidence="2" id="KW-1185">Reference proteome</keyword>
<comment type="caution">
    <text evidence="1">The sequence shown here is derived from an EMBL/GenBank/DDBJ whole genome shotgun (WGS) entry which is preliminary data.</text>
</comment>